<proteinExistence type="predicted"/>
<dbReference type="Proteomes" id="UP000298663">
    <property type="component" value="Unassembled WGS sequence"/>
</dbReference>
<dbReference type="EMBL" id="AZBU02000003">
    <property type="protein sequence ID" value="TKR88824.1"/>
    <property type="molecule type" value="Genomic_DNA"/>
</dbReference>
<evidence type="ECO:0000313" key="1">
    <source>
        <dbReference type="EMBL" id="TKR88824.1"/>
    </source>
</evidence>
<reference evidence="1 2" key="1">
    <citation type="journal article" date="2015" name="Genome Biol.">
        <title>Comparative genomics of Steinernema reveals deeply conserved gene regulatory networks.</title>
        <authorList>
            <person name="Dillman A.R."/>
            <person name="Macchietto M."/>
            <person name="Porter C.F."/>
            <person name="Rogers A."/>
            <person name="Williams B."/>
            <person name="Antoshechkin I."/>
            <person name="Lee M.M."/>
            <person name="Goodwin Z."/>
            <person name="Lu X."/>
            <person name="Lewis E.E."/>
            <person name="Goodrich-Blair H."/>
            <person name="Stock S.P."/>
            <person name="Adams B.J."/>
            <person name="Sternberg P.W."/>
            <person name="Mortazavi A."/>
        </authorList>
    </citation>
    <scope>NUCLEOTIDE SEQUENCE [LARGE SCALE GENOMIC DNA]</scope>
    <source>
        <strain evidence="1 2">ALL</strain>
    </source>
</reference>
<accession>A0A4U5NZS3</accession>
<sequence length="162" mass="17902">MIPTASSSARHIPLVWFRRGHCAGQTPSRQSGVVSSSFVANDRSVSLTNDRFQTVNLARVSGRRGVWKKGFLGHPVYIHLTSMSSDSHSDRFTNEKNDRAVRPCAEHPLHHPRALHHRLALQNYLSRAGALASGAQRTQQGYSGCGRLHAQQHGLHGRIEAL</sequence>
<reference evidence="1 2" key="2">
    <citation type="journal article" date="2019" name="G3 (Bethesda)">
        <title>Hybrid Assembly of the Genome of the Entomopathogenic Nematode Steinernema carpocapsae Identifies the X-Chromosome.</title>
        <authorList>
            <person name="Serra L."/>
            <person name="Macchietto M."/>
            <person name="Macias-Munoz A."/>
            <person name="McGill C.J."/>
            <person name="Rodriguez I.M."/>
            <person name="Rodriguez B."/>
            <person name="Murad R."/>
            <person name="Mortazavi A."/>
        </authorList>
    </citation>
    <scope>NUCLEOTIDE SEQUENCE [LARGE SCALE GENOMIC DNA]</scope>
    <source>
        <strain evidence="1 2">ALL</strain>
    </source>
</reference>
<organism evidence="1 2">
    <name type="scientific">Steinernema carpocapsae</name>
    <name type="common">Entomopathogenic nematode</name>
    <dbReference type="NCBI Taxonomy" id="34508"/>
    <lineage>
        <taxon>Eukaryota</taxon>
        <taxon>Metazoa</taxon>
        <taxon>Ecdysozoa</taxon>
        <taxon>Nematoda</taxon>
        <taxon>Chromadorea</taxon>
        <taxon>Rhabditida</taxon>
        <taxon>Tylenchina</taxon>
        <taxon>Panagrolaimomorpha</taxon>
        <taxon>Strongyloidoidea</taxon>
        <taxon>Steinernematidae</taxon>
        <taxon>Steinernema</taxon>
    </lineage>
</organism>
<keyword evidence="2" id="KW-1185">Reference proteome</keyword>
<protein>
    <submittedName>
        <fullName evidence="1">Uncharacterized protein</fullName>
    </submittedName>
</protein>
<gene>
    <name evidence="1" type="ORF">L596_013007</name>
</gene>
<comment type="caution">
    <text evidence="1">The sequence shown here is derived from an EMBL/GenBank/DDBJ whole genome shotgun (WGS) entry which is preliminary data.</text>
</comment>
<dbReference type="AlphaFoldDB" id="A0A4U5NZS3"/>
<evidence type="ECO:0000313" key="2">
    <source>
        <dbReference type="Proteomes" id="UP000298663"/>
    </source>
</evidence>
<name>A0A4U5NZS3_STECR</name>